<accession>A0A024U073</accession>
<dbReference type="AlphaFoldDB" id="A0A024U073"/>
<name>A0A024U073_9STRA</name>
<dbReference type="VEuPathDB" id="FungiDB:H310_07731"/>
<organism evidence="1">
    <name type="scientific">Aphanomyces invadans</name>
    <dbReference type="NCBI Taxonomy" id="157072"/>
    <lineage>
        <taxon>Eukaryota</taxon>
        <taxon>Sar</taxon>
        <taxon>Stramenopiles</taxon>
        <taxon>Oomycota</taxon>
        <taxon>Saprolegniomycetes</taxon>
        <taxon>Saprolegniales</taxon>
        <taxon>Verrucalvaceae</taxon>
        <taxon>Aphanomyces</taxon>
    </lineage>
</organism>
<reference evidence="1" key="1">
    <citation type="submission" date="2013-12" db="EMBL/GenBank/DDBJ databases">
        <title>The Genome Sequence of Aphanomyces invadans NJM9701.</title>
        <authorList>
            <consortium name="The Broad Institute Genomics Platform"/>
            <person name="Russ C."/>
            <person name="Tyler B."/>
            <person name="van West P."/>
            <person name="Dieguez-Uribeondo J."/>
            <person name="Young S.K."/>
            <person name="Zeng Q."/>
            <person name="Gargeya S."/>
            <person name="Fitzgerald M."/>
            <person name="Abouelleil A."/>
            <person name="Alvarado L."/>
            <person name="Chapman S.B."/>
            <person name="Gainer-Dewar J."/>
            <person name="Goldberg J."/>
            <person name="Griggs A."/>
            <person name="Gujja S."/>
            <person name="Hansen M."/>
            <person name="Howarth C."/>
            <person name="Imamovic A."/>
            <person name="Ireland A."/>
            <person name="Larimer J."/>
            <person name="McCowan C."/>
            <person name="Murphy C."/>
            <person name="Pearson M."/>
            <person name="Poon T.W."/>
            <person name="Priest M."/>
            <person name="Roberts A."/>
            <person name="Saif S."/>
            <person name="Shea T."/>
            <person name="Sykes S."/>
            <person name="Wortman J."/>
            <person name="Nusbaum C."/>
            <person name="Birren B."/>
        </authorList>
    </citation>
    <scope>NUCLEOTIDE SEQUENCE [LARGE SCALE GENOMIC DNA]</scope>
    <source>
        <strain evidence="1">NJM9701</strain>
    </source>
</reference>
<dbReference type="EMBL" id="KI913966">
    <property type="protein sequence ID" value="ETV99663.1"/>
    <property type="molecule type" value="Genomic_DNA"/>
</dbReference>
<gene>
    <name evidence="1" type="ORF">H310_07731</name>
</gene>
<proteinExistence type="predicted"/>
<evidence type="ECO:0000313" key="1">
    <source>
        <dbReference type="EMBL" id="ETV99663.1"/>
    </source>
</evidence>
<dbReference type="GeneID" id="20084781"/>
<sequence length="301" mass="34429">MQVPSHEPLVVVDRAERKFPREDEADHDRQCIHIGRCRRRCVSTSEFGSNKGNVEGRPCIAQQVGRANPIVERHKEREHVELDRVERTVDEDFVGGNQSKGQAVLPMQVLDGFGDRDRDRRLLMRVELGLGIQQNGADRTVVHVLGRAAEQRVAIRVDKSHAKEGREVAMAQRLAVEGEKPFDERLADLRRHVHVWHAFEHDLLRAHHRRYVGALGSFQRCRFNRRHNVGHPHRFELRMGRQVLSQVADVGVIQLGRRWGTGRGRRCGRAPSCCRLRRDVSRYVTLTLTGRSSSPAASKEE</sequence>
<dbReference type="RefSeq" id="XP_008871439.1">
    <property type="nucleotide sequence ID" value="XM_008873217.1"/>
</dbReference>
<protein>
    <submittedName>
        <fullName evidence="1">Uncharacterized protein</fullName>
    </submittedName>
</protein>